<organism evidence="2 3">
    <name type="scientific">Rhipicephalus sanguineus</name>
    <name type="common">Brown dog tick</name>
    <name type="synonym">Ixodes sanguineus</name>
    <dbReference type="NCBI Taxonomy" id="34632"/>
    <lineage>
        <taxon>Eukaryota</taxon>
        <taxon>Metazoa</taxon>
        <taxon>Ecdysozoa</taxon>
        <taxon>Arthropoda</taxon>
        <taxon>Chelicerata</taxon>
        <taxon>Arachnida</taxon>
        <taxon>Acari</taxon>
        <taxon>Parasitiformes</taxon>
        <taxon>Ixodida</taxon>
        <taxon>Ixodoidea</taxon>
        <taxon>Ixodidae</taxon>
        <taxon>Rhipicephalinae</taxon>
        <taxon>Rhipicephalus</taxon>
        <taxon>Rhipicephalus</taxon>
    </lineage>
</organism>
<gene>
    <name evidence="2" type="ORF">HPB52_025536</name>
</gene>
<name>A0A9D4TCY2_RHISA</name>
<feature type="region of interest" description="Disordered" evidence="1">
    <location>
        <begin position="17"/>
        <end position="89"/>
    </location>
</feature>
<dbReference type="AlphaFoldDB" id="A0A9D4TCY2"/>
<feature type="compositionally biased region" description="Low complexity" evidence="1">
    <location>
        <begin position="63"/>
        <end position="75"/>
    </location>
</feature>
<evidence type="ECO:0000313" key="2">
    <source>
        <dbReference type="EMBL" id="KAH7985594.1"/>
    </source>
</evidence>
<feature type="compositionally biased region" description="Pro residues" evidence="1">
    <location>
        <begin position="44"/>
        <end position="54"/>
    </location>
</feature>
<accession>A0A9D4TCY2</accession>
<dbReference type="EMBL" id="JABSTV010000824">
    <property type="protein sequence ID" value="KAH7985594.1"/>
    <property type="molecule type" value="Genomic_DNA"/>
</dbReference>
<dbReference type="VEuPathDB" id="VectorBase:RSAN_030040"/>
<reference evidence="2" key="1">
    <citation type="journal article" date="2020" name="Cell">
        <title>Large-Scale Comparative Analyses of Tick Genomes Elucidate Their Genetic Diversity and Vector Capacities.</title>
        <authorList>
            <consortium name="Tick Genome and Microbiome Consortium (TIGMIC)"/>
            <person name="Jia N."/>
            <person name="Wang J."/>
            <person name="Shi W."/>
            <person name="Du L."/>
            <person name="Sun Y."/>
            <person name="Zhan W."/>
            <person name="Jiang J.F."/>
            <person name="Wang Q."/>
            <person name="Zhang B."/>
            <person name="Ji P."/>
            <person name="Bell-Sakyi L."/>
            <person name="Cui X.M."/>
            <person name="Yuan T.T."/>
            <person name="Jiang B.G."/>
            <person name="Yang W.F."/>
            <person name="Lam T.T."/>
            <person name="Chang Q.C."/>
            <person name="Ding S.J."/>
            <person name="Wang X.J."/>
            <person name="Zhu J.G."/>
            <person name="Ruan X.D."/>
            <person name="Zhao L."/>
            <person name="Wei J.T."/>
            <person name="Ye R.Z."/>
            <person name="Que T.C."/>
            <person name="Du C.H."/>
            <person name="Zhou Y.H."/>
            <person name="Cheng J.X."/>
            <person name="Dai P.F."/>
            <person name="Guo W.B."/>
            <person name="Han X.H."/>
            <person name="Huang E.J."/>
            <person name="Li L.F."/>
            <person name="Wei W."/>
            <person name="Gao Y.C."/>
            <person name="Liu J.Z."/>
            <person name="Shao H.Z."/>
            <person name="Wang X."/>
            <person name="Wang C.C."/>
            <person name="Yang T.C."/>
            <person name="Huo Q.B."/>
            <person name="Li W."/>
            <person name="Chen H.Y."/>
            <person name="Chen S.E."/>
            <person name="Zhou L.G."/>
            <person name="Ni X.B."/>
            <person name="Tian J.H."/>
            <person name="Sheng Y."/>
            <person name="Liu T."/>
            <person name="Pan Y.S."/>
            <person name="Xia L.Y."/>
            <person name="Li J."/>
            <person name="Zhao F."/>
            <person name="Cao W.C."/>
        </authorList>
    </citation>
    <scope>NUCLEOTIDE SEQUENCE</scope>
    <source>
        <strain evidence="2">Rsan-2018</strain>
    </source>
</reference>
<proteinExistence type="predicted"/>
<comment type="caution">
    <text evidence="2">The sequence shown here is derived from an EMBL/GenBank/DDBJ whole genome shotgun (WGS) entry which is preliminary data.</text>
</comment>
<evidence type="ECO:0000313" key="3">
    <source>
        <dbReference type="Proteomes" id="UP000821837"/>
    </source>
</evidence>
<sequence>MASSTVPLSRRAVRAMVQQANHSQLPTPPASAAARTYAQAVSGTPPPAPTPVPQPVDACLVLPSPASKASPVSPAMKQSASPTAQLRDDPRDAIIASLQLTMRAVGELLPSGSPLKAICLQAGDLQNTPSHHG</sequence>
<keyword evidence="3" id="KW-1185">Reference proteome</keyword>
<dbReference type="Proteomes" id="UP000821837">
    <property type="component" value="Unassembled WGS sequence"/>
</dbReference>
<reference evidence="2" key="2">
    <citation type="submission" date="2021-09" db="EMBL/GenBank/DDBJ databases">
        <authorList>
            <person name="Jia N."/>
            <person name="Wang J."/>
            <person name="Shi W."/>
            <person name="Du L."/>
            <person name="Sun Y."/>
            <person name="Zhan W."/>
            <person name="Jiang J."/>
            <person name="Wang Q."/>
            <person name="Zhang B."/>
            <person name="Ji P."/>
            <person name="Sakyi L.B."/>
            <person name="Cui X."/>
            <person name="Yuan T."/>
            <person name="Jiang B."/>
            <person name="Yang W."/>
            <person name="Lam T.T.-Y."/>
            <person name="Chang Q."/>
            <person name="Ding S."/>
            <person name="Wang X."/>
            <person name="Zhu J."/>
            <person name="Ruan X."/>
            <person name="Zhao L."/>
            <person name="Wei J."/>
            <person name="Que T."/>
            <person name="Du C."/>
            <person name="Cheng J."/>
            <person name="Dai P."/>
            <person name="Han X."/>
            <person name="Huang E."/>
            <person name="Gao Y."/>
            <person name="Liu J."/>
            <person name="Shao H."/>
            <person name="Ye R."/>
            <person name="Li L."/>
            <person name="Wei W."/>
            <person name="Wang X."/>
            <person name="Wang C."/>
            <person name="Huo Q."/>
            <person name="Li W."/>
            <person name="Guo W."/>
            <person name="Chen H."/>
            <person name="Chen S."/>
            <person name="Zhou L."/>
            <person name="Zhou L."/>
            <person name="Ni X."/>
            <person name="Tian J."/>
            <person name="Zhou Y."/>
            <person name="Sheng Y."/>
            <person name="Liu T."/>
            <person name="Pan Y."/>
            <person name="Xia L."/>
            <person name="Li J."/>
            <person name="Zhao F."/>
            <person name="Cao W."/>
        </authorList>
    </citation>
    <scope>NUCLEOTIDE SEQUENCE</scope>
    <source>
        <strain evidence="2">Rsan-2018</strain>
        <tissue evidence="2">Larvae</tissue>
    </source>
</reference>
<protein>
    <submittedName>
        <fullName evidence="2">Uncharacterized protein</fullName>
    </submittedName>
</protein>
<evidence type="ECO:0000256" key="1">
    <source>
        <dbReference type="SAM" id="MobiDB-lite"/>
    </source>
</evidence>